<dbReference type="Proteomes" id="UP000514410">
    <property type="component" value="Chromosome"/>
</dbReference>
<dbReference type="InterPro" id="IPR036397">
    <property type="entry name" value="RNaseH_sf"/>
</dbReference>
<dbReference type="Pfam" id="PF13333">
    <property type="entry name" value="rve_2"/>
    <property type="match status" value="1"/>
</dbReference>
<dbReference type="GO" id="GO:0003676">
    <property type="term" value="F:nucleic acid binding"/>
    <property type="evidence" value="ECO:0007669"/>
    <property type="project" value="InterPro"/>
</dbReference>
<evidence type="ECO:0000313" key="5">
    <source>
        <dbReference type="Proteomes" id="UP000514410"/>
    </source>
</evidence>
<dbReference type="InterPro" id="IPR048020">
    <property type="entry name" value="Transpos_IS3"/>
</dbReference>
<dbReference type="Pfam" id="PF13276">
    <property type="entry name" value="HTH_21"/>
    <property type="match status" value="1"/>
</dbReference>
<protein>
    <submittedName>
        <fullName evidence="3">IS3 family transposase</fullName>
    </submittedName>
</protein>
<dbReference type="InterPro" id="IPR001584">
    <property type="entry name" value="Integrase_cat-core"/>
</dbReference>
<accession>A0A7L7KZP6</accession>
<dbReference type="InterPro" id="IPR012337">
    <property type="entry name" value="RNaseH-like_sf"/>
</dbReference>
<reference evidence="3 5" key="1">
    <citation type="submission" date="2020-02" db="EMBL/GenBank/DDBJ databases">
        <title>Complete Genome Sequence of Lactobacillus sp. NFFJ11 Isolated from animal feed.</title>
        <authorList>
            <person name="Jung J.Y."/>
        </authorList>
    </citation>
    <scope>NUCLEOTIDE SEQUENCE [LARGE SCALE GENOMIC DNA]</scope>
    <source>
        <strain evidence="3 5">NFFJ11</strain>
    </source>
</reference>
<keyword evidence="5" id="KW-1185">Reference proteome</keyword>
<gene>
    <name evidence="3" type="ORF">G6534_01780</name>
    <name evidence="4" type="ORF">G6534_05625</name>
</gene>
<dbReference type="InterPro" id="IPR050900">
    <property type="entry name" value="Transposase_IS3/IS150/IS904"/>
</dbReference>
<evidence type="ECO:0000256" key="1">
    <source>
        <dbReference type="ARBA" id="ARBA00002286"/>
    </source>
</evidence>
<dbReference type="SUPFAM" id="SSF53098">
    <property type="entry name" value="Ribonuclease H-like"/>
    <property type="match status" value="1"/>
</dbReference>
<dbReference type="Pfam" id="PF00665">
    <property type="entry name" value="rve"/>
    <property type="match status" value="1"/>
</dbReference>
<dbReference type="InterPro" id="IPR025948">
    <property type="entry name" value="HTH-like_dom"/>
</dbReference>
<dbReference type="KEGG" id="cpab:G6534_05625"/>
<dbReference type="RefSeq" id="WP_182083263.1">
    <property type="nucleotide sequence ID" value="NZ_CP049366.1"/>
</dbReference>
<sequence length="307" mass="36228">MACLNSEEEKLSNQEKAQIINELRQEFNEPLAIILEVVNMSSSSYHYSQSHSYKSYPEELVSEIKSIRTEYKDYGYRSVTMELHNRGIKANHKLVLKIMNKHGLLCHAFDRKTRKYNSYKGNVGKRAKNKLNRRFITDRPFQKITTDVTELRWGNGTTSERAYFTAFMDMYSDEVISWNISLHPNVEFVTDTLDALIERLPELPYRMTIHSDQGFQYQNYEYVSRLKKNRIIQSMSRKATCLDNAIMESFFHILKVGTVHNNEYSSYEHLKEEISKYIYYYNNKRIKAKLAGKTPVEYRNLSDRLIA</sequence>
<organism evidence="3 5">
    <name type="scientific">Companilactobacillus pabuli</name>
    <dbReference type="NCBI Taxonomy" id="2714036"/>
    <lineage>
        <taxon>Bacteria</taxon>
        <taxon>Bacillati</taxon>
        <taxon>Bacillota</taxon>
        <taxon>Bacilli</taxon>
        <taxon>Lactobacillales</taxon>
        <taxon>Lactobacillaceae</taxon>
        <taxon>Companilactobacillus</taxon>
    </lineage>
</organism>
<dbReference type="KEGG" id="cpab:G6534_01780"/>
<evidence type="ECO:0000313" key="4">
    <source>
        <dbReference type="EMBL" id="QMT85340.1"/>
    </source>
</evidence>
<dbReference type="GO" id="GO:0015074">
    <property type="term" value="P:DNA integration"/>
    <property type="evidence" value="ECO:0007669"/>
    <property type="project" value="InterPro"/>
</dbReference>
<evidence type="ECO:0000259" key="2">
    <source>
        <dbReference type="PROSITE" id="PS50994"/>
    </source>
</evidence>
<dbReference type="EMBL" id="CP049366">
    <property type="protein sequence ID" value="QMT85340.1"/>
    <property type="molecule type" value="Genomic_DNA"/>
</dbReference>
<dbReference type="NCBIfam" id="NF033516">
    <property type="entry name" value="transpos_IS3"/>
    <property type="match status" value="1"/>
</dbReference>
<dbReference type="PANTHER" id="PTHR46889:SF4">
    <property type="entry name" value="TRANSPOSASE INSO FOR INSERTION SEQUENCE ELEMENT IS911B-RELATED"/>
    <property type="match status" value="1"/>
</dbReference>
<dbReference type="EMBL" id="CP049366">
    <property type="protein sequence ID" value="QMT85291.1"/>
    <property type="molecule type" value="Genomic_DNA"/>
</dbReference>
<dbReference type="PROSITE" id="PS50994">
    <property type="entry name" value="INTEGRASE"/>
    <property type="match status" value="1"/>
</dbReference>
<feature type="domain" description="Integrase catalytic" evidence="2">
    <location>
        <begin position="136"/>
        <end position="303"/>
    </location>
</feature>
<name>A0A7L7KZP6_9LACO</name>
<dbReference type="Gene3D" id="3.30.420.10">
    <property type="entry name" value="Ribonuclease H-like superfamily/Ribonuclease H"/>
    <property type="match status" value="1"/>
</dbReference>
<dbReference type="AlphaFoldDB" id="A0A7L7KZP6"/>
<proteinExistence type="predicted"/>
<evidence type="ECO:0000313" key="3">
    <source>
        <dbReference type="EMBL" id="QMT85291.1"/>
    </source>
</evidence>
<comment type="function">
    <text evidence="1">Involved in the transposition of the insertion sequence.</text>
</comment>
<dbReference type="PANTHER" id="PTHR46889">
    <property type="entry name" value="TRANSPOSASE INSF FOR INSERTION SEQUENCE IS3B-RELATED"/>
    <property type="match status" value="1"/>
</dbReference>